<feature type="transmembrane region" description="Helical" evidence="7">
    <location>
        <begin position="267"/>
        <end position="288"/>
    </location>
</feature>
<keyword evidence="3 7" id="KW-0812">Transmembrane</keyword>
<comment type="caution">
    <text evidence="8">The sequence shown here is derived from an EMBL/GenBank/DDBJ whole genome shotgun (WGS) entry which is preliminary data.</text>
</comment>
<keyword evidence="9" id="KW-1185">Reference proteome</keyword>
<evidence type="ECO:0000256" key="4">
    <source>
        <dbReference type="ARBA" id="ARBA00022989"/>
    </source>
</evidence>
<accession>A0AAW0CV61</accession>
<evidence type="ECO:0000256" key="1">
    <source>
        <dbReference type="ARBA" id="ARBA00004141"/>
    </source>
</evidence>
<dbReference type="PANTHER" id="PTHR16932:SF18">
    <property type="entry name" value="INTERFERON, ALPHA-INDUCIBLE PROTEIN 27-LIKE 2"/>
    <property type="match status" value="1"/>
</dbReference>
<keyword evidence="5 7" id="KW-0472">Membrane</keyword>
<evidence type="ECO:0000256" key="3">
    <source>
        <dbReference type="ARBA" id="ARBA00022692"/>
    </source>
</evidence>
<feature type="transmembrane region" description="Helical" evidence="7">
    <location>
        <begin position="201"/>
        <end position="226"/>
    </location>
</feature>
<dbReference type="EMBL" id="JAYKXP010000027">
    <property type="protein sequence ID" value="KAK7043978.1"/>
    <property type="molecule type" value="Genomic_DNA"/>
</dbReference>
<evidence type="ECO:0000256" key="5">
    <source>
        <dbReference type="ARBA" id="ARBA00023136"/>
    </source>
</evidence>
<comment type="subcellular location">
    <subcellularLocation>
        <location evidence="1">Membrane</location>
        <topology evidence="1">Multi-pass membrane protein</topology>
    </subcellularLocation>
</comment>
<reference evidence="8 9" key="1">
    <citation type="submission" date="2024-01" db="EMBL/GenBank/DDBJ databases">
        <title>A draft genome for a cacao thread blight-causing isolate of Paramarasmius palmivorus.</title>
        <authorList>
            <person name="Baruah I.K."/>
            <person name="Bukari Y."/>
            <person name="Amoako-Attah I."/>
            <person name="Meinhardt L.W."/>
            <person name="Bailey B.A."/>
            <person name="Cohen S.P."/>
        </authorList>
    </citation>
    <scope>NUCLEOTIDE SEQUENCE [LARGE SCALE GENOMIC DNA]</scope>
    <source>
        <strain evidence="8 9">GH-12</strain>
    </source>
</reference>
<evidence type="ECO:0000313" key="9">
    <source>
        <dbReference type="Proteomes" id="UP001383192"/>
    </source>
</evidence>
<name>A0AAW0CV61_9AGAR</name>
<evidence type="ECO:0000256" key="6">
    <source>
        <dbReference type="SAM" id="MobiDB-lite"/>
    </source>
</evidence>
<dbReference type="PANTHER" id="PTHR16932">
    <property type="entry name" value="INTERFERON ALPHA-INDUCIBLE PROTEIN 27"/>
    <property type="match status" value="1"/>
</dbReference>
<dbReference type="InterPro" id="IPR038213">
    <property type="entry name" value="IFI6/IFI27-like_sf"/>
</dbReference>
<dbReference type="AlphaFoldDB" id="A0AAW0CV61"/>
<dbReference type="GO" id="GO:0016020">
    <property type="term" value="C:membrane"/>
    <property type="evidence" value="ECO:0007669"/>
    <property type="project" value="UniProtKB-SubCell"/>
</dbReference>
<dbReference type="Pfam" id="PF06140">
    <property type="entry name" value="Ifi-6-16"/>
    <property type="match status" value="1"/>
</dbReference>
<feature type="transmembrane region" description="Helical" evidence="7">
    <location>
        <begin position="232"/>
        <end position="255"/>
    </location>
</feature>
<proteinExistence type="inferred from homology"/>
<comment type="similarity">
    <text evidence="2">Belongs to the IFI6/IFI27 family.</text>
</comment>
<evidence type="ECO:0000313" key="8">
    <source>
        <dbReference type="EMBL" id="KAK7043978.1"/>
    </source>
</evidence>
<dbReference type="InterPro" id="IPR009311">
    <property type="entry name" value="IFI6/IFI27-like"/>
</dbReference>
<gene>
    <name evidence="8" type="ORF">VNI00_008146</name>
</gene>
<sequence>MDPQLRQKLNQWSSNPTSVRTWPPSSDPNQQYTAETWLTHIETGCPARKIAQNHYVDVAIFFLREEFQTITLAIHQDHPLEWVTFKGIILRLEVMNPQIIPTLNQWINDPAAAKTWPPAPNQTYTLKKWFVDVQLECFNRDIAQAQCVDVAILFLRGVFQTVLSTVHQDTPLEWGTFKAIVTELQESEGNSEKRKELLSTLAGGGLIAGGAIAVLPSAGIAALNAIGFTSSGVLAGSVAAGIQSMFYGGFTGGLFSVCQSIGATAVMASPAVILLGLGAAAVGAASLLSKDDDDDDDDAPTSGR</sequence>
<dbReference type="Gene3D" id="6.10.110.10">
    <property type="match status" value="1"/>
</dbReference>
<feature type="region of interest" description="Disordered" evidence="6">
    <location>
        <begin position="1"/>
        <end position="28"/>
    </location>
</feature>
<organism evidence="8 9">
    <name type="scientific">Paramarasmius palmivorus</name>
    <dbReference type="NCBI Taxonomy" id="297713"/>
    <lineage>
        <taxon>Eukaryota</taxon>
        <taxon>Fungi</taxon>
        <taxon>Dikarya</taxon>
        <taxon>Basidiomycota</taxon>
        <taxon>Agaricomycotina</taxon>
        <taxon>Agaricomycetes</taxon>
        <taxon>Agaricomycetidae</taxon>
        <taxon>Agaricales</taxon>
        <taxon>Marasmiineae</taxon>
        <taxon>Marasmiaceae</taxon>
        <taxon>Paramarasmius</taxon>
    </lineage>
</organism>
<dbReference type="Proteomes" id="UP001383192">
    <property type="component" value="Unassembled WGS sequence"/>
</dbReference>
<feature type="compositionally biased region" description="Polar residues" evidence="6">
    <location>
        <begin position="7"/>
        <end position="28"/>
    </location>
</feature>
<evidence type="ECO:0000256" key="7">
    <source>
        <dbReference type="SAM" id="Phobius"/>
    </source>
</evidence>
<keyword evidence="4 7" id="KW-1133">Transmembrane helix</keyword>
<evidence type="ECO:0000256" key="2">
    <source>
        <dbReference type="ARBA" id="ARBA00007262"/>
    </source>
</evidence>
<protein>
    <submittedName>
        <fullName evidence="8">Uncharacterized protein</fullName>
    </submittedName>
</protein>